<evidence type="ECO:0000313" key="6">
    <source>
        <dbReference type="EMBL" id="CAI4034862.1"/>
    </source>
</evidence>
<protein>
    <submittedName>
        <fullName evidence="6">Uncharacterized protein</fullName>
    </submittedName>
</protein>
<keyword evidence="2 5" id="KW-0812">Transmembrane</keyword>
<accession>A0AA35NCX6</accession>
<keyword evidence="4 5" id="KW-0472">Membrane</keyword>
<dbReference type="GO" id="GO:1990961">
    <property type="term" value="P:xenobiotic detoxification by transmembrane export across the plasma membrane"/>
    <property type="evidence" value="ECO:0007669"/>
    <property type="project" value="TreeGrafter"/>
</dbReference>
<evidence type="ECO:0000256" key="4">
    <source>
        <dbReference type="ARBA" id="ARBA00023136"/>
    </source>
</evidence>
<keyword evidence="7" id="KW-1185">Reference proteome</keyword>
<dbReference type="RefSeq" id="XP_056077982.1">
    <property type="nucleotide sequence ID" value="XM_056224022.1"/>
</dbReference>
<dbReference type="GeneID" id="80919695"/>
<dbReference type="InterPro" id="IPR036259">
    <property type="entry name" value="MFS_trans_sf"/>
</dbReference>
<sequence length="192" mass="21469">MALLYGSLYLFVESFPLVFVDIYHFSLVEMGVAYMGFTAGCIFGYLALYIFQTKFIDPKFDSDAFEPEFLLPLNMVLGWIFPLSLFLFGWAASVPWMLVELSLFLFMFAVFILFQISFSYLAMCYLCHVASVFAGSALTRSLFACAFPLFGTAMYNDLAIEHYPVAWGSSLVGFVALGLSVIPLCFSSTVSL</sequence>
<feature type="transmembrane region" description="Helical" evidence="5">
    <location>
        <begin position="167"/>
        <end position="186"/>
    </location>
</feature>
<dbReference type="PANTHER" id="PTHR23502:SF23">
    <property type="entry name" value="FLUCONAZOLE RESISTANCE PROTEIN 1"/>
    <property type="match status" value="1"/>
</dbReference>
<feature type="transmembrane region" description="Helical" evidence="5">
    <location>
        <begin position="71"/>
        <end position="91"/>
    </location>
</feature>
<organism evidence="6 7">
    <name type="scientific">Saccharomyces mikatae IFO 1815</name>
    <dbReference type="NCBI Taxonomy" id="226126"/>
    <lineage>
        <taxon>Eukaryota</taxon>
        <taxon>Fungi</taxon>
        <taxon>Dikarya</taxon>
        <taxon>Ascomycota</taxon>
        <taxon>Saccharomycotina</taxon>
        <taxon>Saccharomycetes</taxon>
        <taxon>Saccharomycetales</taxon>
        <taxon>Saccharomycetaceae</taxon>
        <taxon>Saccharomyces</taxon>
    </lineage>
</organism>
<gene>
    <name evidence="6" type="primary">SMKI11G3150</name>
    <name evidence="6" type="ORF">SMKI_11G3150</name>
</gene>
<reference evidence="6" key="1">
    <citation type="submission" date="2022-10" db="EMBL/GenBank/DDBJ databases">
        <authorList>
            <person name="Byrne P K."/>
        </authorList>
    </citation>
    <scope>NUCLEOTIDE SEQUENCE</scope>
    <source>
        <strain evidence="6">IFO1815</strain>
    </source>
</reference>
<proteinExistence type="predicted"/>
<name>A0AA35NCX6_SACMI</name>
<dbReference type="GO" id="GO:0005886">
    <property type="term" value="C:plasma membrane"/>
    <property type="evidence" value="ECO:0007669"/>
    <property type="project" value="TreeGrafter"/>
</dbReference>
<dbReference type="PANTHER" id="PTHR23502">
    <property type="entry name" value="MAJOR FACILITATOR SUPERFAMILY"/>
    <property type="match status" value="1"/>
</dbReference>
<dbReference type="SUPFAM" id="SSF103473">
    <property type="entry name" value="MFS general substrate transporter"/>
    <property type="match status" value="1"/>
</dbReference>
<dbReference type="GO" id="GO:0015244">
    <property type="term" value="F:fluconazole transmembrane transporter activity"/>
    <property type="evidence" value="ECO:0007669"/>
    <property type="project" value="TreeGrafter"/>
</dbReference>
<dbReference type="EMBL" id="OX365767">
    <property type="protein sequence ID" value="CAI4034862.1"/>
    <property type="molecule type" value="Genomic_DNA"/>
</dbReference>
<comment type="subcellular location">
    <subcellularLocation>
        <location evidence="1">Membrane</location>
        <topology evidence="1">Multi-pass membrane protein</topology>
    </subcellularLocation>
</comment>
<evidence type="ECO:0000256" key="2">
    <source>
        <dbReference type="ARBA" id="ARBA00022692"/>
    </source>
</evidence>
<evidence type="ECO:0000256" key="1">
    <source>
        <dbReference type="ARBA" id="ARBA00004141"/>
    </source>
</evidence>
<feature type="transmembrane region" description="Helical" evidence="5">
    <location>
        <begin position="137"/>
        <end position="155"/>
    </location>
</feature>
<evidence type="ECO:0000256" key="5">
    <source>
        <dbReference type="SAM" id="Phobius"/>
    </source>
</evidence>
<dbReference type="AlphaFoldDB" id="A0AA35NCX6"/>
<dbReference type="Proteomes" id="UP001161438">
    <property type="component" value="Chromosome 11"/>
</dbReference>
<feature type="transmembrane region" description="Helical" evidence="5">
    <location>
        <begin position="32"/>
        <end position="51"/>
    </location>
</feature>
<evidence type="ECO:0000313" key="7">
    <source>
        <dbReference type="Proteomes" id="UP001161438"/>
    </source>
</evidence>
<feature type="transmembrane region" description="Helical" evidence="5">
    <location>
        <begin position="103"/>
        <end position="125"/>
    </location>
</feature>
<keyword evidence="3 5" id="KW-1133">Transmembrane helix</keyword>
<evidence type="ECO:0000256" key="3">
    <source>
        <dbReference type="ARBA" id="ARBA00022989"/>
    </source>
</evidence>